<evidence type="ECO:0000313" key="4">
    <source>
        <dbReference type="Proteomes" id="UP000886857"/>
    </source>
</evidence>
<feature type="domain" description="Anti-sigma factor RsgI-like middle" evidence="2">
    <location>
        <begin position="99"/>
        <end position="212"/>
    </location>
</feature>
<organism evidence="3 4">
    <name type="scientific">Candidatus Limadaptatus stercoripullorum</name>
    <dbReference type="NCBI Taxonomy" id="2840846"/>
    <lineage>
        <taxon>Bacteria</taxon>
        <taxon>Bacillati</taxon>
        <taxon>Bacillota</taxon>
        <taxon>Clostridia</taxon>
        <taxon>Eubacteriales</taxon>
        <taxon>Candidatus Limadaptatus</taxon>
    </lineage>
</organism>
<keyword evidence="1" id="KW-1133">Transmembrane helix</keyword>
<gene>
    <name evidence="3" type="ORF">IAC73_01290</name>
</gene>
<evidence type="ECO:0000313" key="3">
    <source>
        <dbReference type="EMBL" id="HIU98462.1"/>
    </source>
</evidence>
<dbReference type="EMBL" id="DVOE01000015">
    <property type="protein sequence ID" value="HIU98462.1"/>
    <property type="molecule type" value="Genomic_DNA"/>
</dbReference>
<dbReference type="Pfam" id="PF23750">
    <property type="entry name" value="RsgI_M"/>
    <property type="match status" value="1"/>
</dbReference>
<accession>A0A9D1SVC1</accession>
<keyword evidence="1" id="KW-0812">Transmembrane</keyword>
<reference evidence="3" key="2">
    <citation type="journal article" date="2021" name="PeerJ">
        <title>Extensive microbial diversity within the chicken gut microbiome revealed by metagenomics and culture.</title>
        <authorList>
            <person name="Gilroy R."/>
            <person name="Ravi A."/>
            <person name="Getino M."/>
            <person name="Pursley I."/>
            <person name="Horton D.L."/>
            <person name="Alikhan N.F."/>
            <person name="Baker D."/>
            <person name="Gharbi K."/>
            <person name="Hall N."/>
            <person name="Watson M."/>
            <person name="Adriaenssens E.M."/>
            <person name="Foster-Nyarko E."/>
            <person name="Jarju S."/>
            <person name="Secka A."/>
            <person name="Antonio M."/>
            <person name="Oren A."/>
            <person name="Chaudhuri R.R."/>
            <person name="La Ragione R."/>
            <person name="Hildebrand F."/>
            <person name="Pallen M.J."/>
        </authorList>
    </citation>
    <scope>NUCLEOTIDE SEQUENCE</scope>
    <source>
        <strain evidence="3">10406</strain>
    </source>
</reference>
<name>A0A9D1SVC1_9FIRM</name>
<dbReference type="Proteomes" id="UP000886857">
    <property type="component" value="Unassembled WGS sequence"/>
</dbReference>
<reference evidence="3" key="1">
    <citation type="submission" date="2020-10" db="EMBL/GenBank/DDBJ databases">
        <authorList>
            <person name="Gilroy R."/>
        </authorList>
    </citation>
    <scope>NUCLEOTIDE SEQUENCE</scope>
    <source>
        <strain evidence="3">10406</strain>
    </source>
</reference>
<keyword evidence="1" id="KW-0472">Membrane</keyword>
<feature type="transmembrane region" description="Helical" evidence="1">
    <location>
        <begin position="67"/>
        <end position="94"/>
    </location>
</feature>
<evidence type="ECO:0000259" key="2">
    <source>
        <dbReference type="Pfam" id="PF23750"/>
    </source>
</evidence>
<sequence length="410" mass="44013">MKRIDKLLKKEAESVLPSGELKERVRSRVLSELGTAAETAEAREPALAAAGAAGGTRSSVSPARRRTAIVVVAVLAAVMVALSFYFAFATVAIIPSPVTYVSLSVNPAFGISVAGDDTVTEVTPLNEDAAVVLYGMDLTGRPAGEAVQLIMLECAALGLIDTTETRTVELLTVNDSAARESELSRSLTNSLLGLFSSAGWKTGVHAANAEEAEDGTRYAYRATDYCSPGKSILVDAVRRLTGRSERALASEGASDLDKLLNSYDENRMAAVAERLEKGYSDSGSKAEADKLAAEKSSLDKFAEGLRSALTLLDDLDEDDFGLDLVSRLIELVGNDYIDLGSAIRTLYEDVVAGALLGGDIIEEFMDSLEDLFEDMIDLYEEDVREFALAVARETNEWKSEMLDELASFFD</sequence>
<dbReference type="InterPro" id="IPR055431">
    <property type="entry name" value="RsgI_M"/>
</dbReference>
<proteinExistence type="predicted"/>
<evidence type="ECO:0000256" key="1">
    <source>
        <dbReference type="SAM" id="Phobius"/>
    </source>
</evidence>
<dbReference type="AlphaFoldDB" id="A0A9D1SVC1"/>
<protein>
    <recommendedName>
        <fullName evidence="2">Anti-sigma factor RsgI-like middle domain-containing protein</fullName>
    </recommendedName>
</protein>
<comment type="caution">
    <text evidence="3">The sequence shown here is derived from an EMBL/GenBank/DDBJ whole genome shotgun (WGS) entry which is preliminary data.</text>
</comment>